<feature type="transmembrane region" description="Helical" evidence="1">
    <location>
        <begin position="9"/>
        <end position="27"/>
    </location>
</feature>
<proteinExistence type="predicted"/>
<keyword evidence="1" id="KW-0472">Membrane</keyword>
<dbReference type="EMBL" id="JAIHOM010000035">
    <property type="protein sequence ID" value="MCW6036368.1"/>
    <property type="molecule type" value="Genomic_DNA"/>
</dbReference>
<keyword evidence="1" id="KW-1133">Transmembrane helix</keyword>
<evidence type="ECO:0000313" key="3">
    <source>
        <dbReference type="Proteomes" id="UP001526426"/>
    </source>
</evidence>
<evidence type="ECO:0000313" key="2">
    <source>
        <dbReference type="EMBL" id="MCW6036368.1"/>
    </source>
</evidence>
<protein>
    <submittedName>
        <fullName evidence="2">Uncharacterized protein</fullName>
    </submittedName>
</protein>
<keyword evidence="1" id="KW-0812">Transmembrane</keyword>
<sequence>MLNPVQQNILVLAVYGIVLAFVFYQMWVDLDEFVSVKLDQEALKTDLERQNLQDLVEIESKFDDLYKPEQLKAIALTIKNKCPKETLFINWERSTLNDLKGESRRVIRMVPGMKVDLSQPQVFGLVAPGQTLKEKITAESCLKPKGDGSLELTKPLFKSDGLLKAAKKGDRVTLRLILEFSQPTVGVYNTSLHPISCQFKFSKTPLARAMYWEGKPRKNQKGK</sequence>
<accession>A0ABT3L4D8</accession>
<comment type="caution">
    <text evidence="2">The sequence shown here is derived from an EMBL/GenBank/DDBJ whole genome shotgun (WGS) entry which is preliminary data.</text>
</comment>
<evidence type="ECO:0000256" key="1">
    <source>
        <dbReference type="SAM" id="Phobius"/>
    </source>
</evidence>
<keyword evidence="3" id="KW-1185">Reference proteome</keyword>
<dbReference type="RefSeq" id="WP_265264126.1">
    <property type="nucleotide sequence ID" value="NZ_JAIHOM010000035.1"/>
</dbReference>
<organism evidence="2 3">
    <name type="scientific">Spirulina subsalsa FACHB-351</name>
    <dbReference type="NCBI Taxonomy" id="234711"/>
    <lineage>
        <taxon>Bacteria</taxon>
        <taxon>Bacillati</taxon>
        <taxon>Cyanobacteriota</taxon>
        <taxon>Cyanophyceae</taxon>
        <taxon>Spirulinales</taxon>
        <taxon>Spirulinaceae</taxon>
        <taxon>Spirulina</taxon>
    </lineage>
</organism>
<name>A0ABT3L4D8_9CYAN</name>
<dbReference type="Proteomes" id="UP001526426">
    <property type="component" value="Unassembled WGS sequence"/>
</dbReference>
<reference evidence="2 3" key="1">
    <citation type="submission" date="2021-08" db="EMBL/GenBank/DDBJ databases">
        <title>Draft genome sequence of Spirulina subsalsa with high tolerance to salinity and hype-accumulation of phycocyanin.</title>
        <authorList>
            <person name="Pei H."/>
            <person name="Jiang L."/>
        </authorList>
    </citation>
    <scope>NUCLEOTIDE SEQUENCE [LARGE SCALE GENOMIC DNA]</scope>
    <source>
        <strain evidence="2 3">FACHB-351</strain>
    </source>
</reference>
<gene>
    <name evidence="2" type="ORF">K4A83_08805</name>
</gene>